<accession>J3KZN4</accession>
<evidence type="ECO:0000256" key="1">
    <source>
        <dbReference type="SAM" id="MobiDB-lite"/>
    </source>
</evidence>
<keyword evidence="3" id="KW-1185">Reference proteome</keyword>
<dbReference type="Gramene" id="OB01G24400.1">
    <property type="protein sequence ID" value="OB01G24400.1"/>
    <property type="gene ID" value="OB01G24400"/>
</dbReference>
<dbReference type="HOGENOM" id="CLU_1135010_0_0_1"/>
<dbReference type="Gene3D" id="2.20.25.690">
    <property type="match status" value="1"/>
</dbReference>
<dbReference type="eggNOG" id="KOG1114">
    <property type="taxonomic scope" value="Eukaryota"/>
</dbReference>
<name>J3KZN4_ORYBR</name>
<evidence type="ECO:0000313" key="2">
    <source>
        <dbReference type="EnsemblPlants" id="OB01G24400.1"/>
    </source>
</evidence>
<dbReference type="STRING" id="4533.J3KZN4"/>
<proteinExistence type="predicted"/>
<sequence length="245" mass="26736">MEERYGVASCISGFANLVNIDHACLYSHEFAAFFALIKVEAVEHIPHHLAFHKADETSVFADIFINEVAASSRQDKDAAPFRRRPPPPAQAVAPGAQDAQPRRRLAITPAAAGRAIPSLSASPCHHLAIGLAIIAAVVASPSSSSQQNCSPPDLYRSWPSGRERLRSTASCAVRAPRRHRTGLGRLPLHGYDDRGAVIDVVAWHDGDVWRVVVDTQGLESNQNCGKLADFVPLTNYRLEWKFGIF</sequence>
<reference evidence="2" key="1">
    <citation type="journal article" date="2013" name="Nat. Commun.">
        <title>Whole-genome sequencing of Oryza brachyantha reveals mechanisms underlying Oryza genome evolution.</title>
        <authorList>
            <person name="Chen J."/>
            <person name="Huang Q."/>
            <person name="Gao D."/>
            <person name="Wang J."/>
            <person name="Lang Y."/>
            <person name="Liu T."/>
            <person name="Li B."/>
            <person name="Bai Z."/>
            <person name="Luis Goicoechea J."/>
            <person name="Liang C."/>
            <person name="Chen C."/>
            <person name="Zhang W."/>
            <person name="Sun S."/>
            <person name="Liao Y."/>
            <person name="Zhang X."/>
            <person name="Yang L."/>
            <person name="Song C."/>
            <person name="Wang M."/>
            <person name="Shi J."/>
            <person name="Liu G."/>
            <person name="Liu J."/>
            <person name="Zhou H."/>
            <person name="Zhou W."/>
            <person name="Yu Q."/>
            <person name="An N."/>
            <person name="Chen Y."/>
            <person name="Cai Q."/>
            <person name="Wang B."/>
            <person name="Liu B."/>
            <person name="Min J."/>
            <person name="Huang Y."/>
            <person name="Wu H."/>
            <person name="Li Z."/>
            <person name="Zhang Y."/>
            <person name="Yin Y."/>
            <person name="Song W."/>
            <person name="Jiang J."/>
            <person name="Jackson S.A."/>
            <person name="Wing R.A."/>
            <person name="Wang J."/>
            <person name="Chen M."/>
        </authorList>
    </citation>
    <scope>NUCLEOTIDE SEQUENCE [LARGE SCALE GENOMIC DNA]</scope>
    <source>
        <strain evidence="2">cv. IRGC 101232</strain>
    </source>
</reference>
<dbReference type="AlphaFoldDB" id="J3KZN4"/>
<dbReference type="EnsemblPlants" id="OB01G24400.1">
    <property type="protein sequence ID" value="OB01G24400.1"/>
    <property type="gene ID" value="OB01G24400"/>
</dbReference>
<dbReference type="PANTHER" id="PTHR34303:SF10">
    <property type="entry name" value="RRM DOMAIN-CONTAINING PROTEIN"/>
    <property type="match status" value="1"/>
</dbReference>
<dbReference type="Proteomes" id="UP000006038">
    <property type="component" value="Chromosome 1"/>
</dbReference>
<reference evidence="2" key="2">
    <citation type="submission" date="2013-04" db="UniProtKB">
        <authorList>
            <consortium name="EnsemblPlants"/>
        </authorList>
    </citation>
    <scope>IDENTIFICATION</scope>
</reference>
<evidence type="ECO:0000313" key="3">
    <source>
        <dbReference type="Proteomes" id="UP000006038"/>
    </source>
</evidence>
<feature type="region of interest" description="Disordered" evidence="1">
    <location>
        <begin position="74"/>
        <end position="102"/>
    </location>
</feature>
<feature type="compositionally biased region" description="Low complexity" evidence="1">
    <location>
        <begin position="90"/>
        <end position="99"/>
    </location>
</feature>
<dbReference type="PANTHER" id="PTHR34303">
    <property type="entry name" value="OS01G0890400 PROTEIN-RELATED"/>
    <property type="match status" value="1"/>
</dbReference>
<protein>
    <submittedName>
        <fullName evidence="2">Uncharacterized protein</fullName>
    </submittedName>
</protein>
<organism evidence="2">
    <name type="scientific">Oryza brachyantha</name>
    <name type="common">malo sina</name>
    <dbReference type="NCBI Taxonomy" id="4533"/>
    <lineage>
        <taxon>Eukaryota</taxon>
        <taxon>Viridiplantae</taxon>
        <taxon>Streptophyta</taxon>
        <taxon>Embryophyta</taxon>
        <taxon>Tracheophyta</taxon>
        <taxon>Spermatophyta</taxon>
        <taxon>Magnoliopsida</taxon>
        <taxon>Liliopsida</taxon>
        <taxon>Poales</taxon>
        <taxon>Poaceae</taxon>
        <taxon>BOP clade</taxon>
        <taxon>Oryzoideae</taxon>
        <taxon>Oryzeae</taxon>
        <taxon>Oryzinae</taxon>
        <taxon>Oryza</taxon>
    </lineage>
</organism>